<feature type="compositionally biased region" description="Basic and acidic residues" evidence="1">
    <location>
        <begin position="714"/>
        <end position="725"/>
    </location>
</feature>
<dbReference type="STRING" id="1348612.A0A397JH48"/>
<dbReference type="SUPFAM" id="SSF56112">
    <property type="entry name" value="Protein kinase-like (PK-like)"/>
    <property type="match status" value="1"/>
</dbReference>
<dbReference type="GO" id="GO:0004672">
    <property type="term" value="F:protein kinase activity"/>
    <property type="evidence" value="ECO:0007669"/>
    <property type="project" value="InterPro"/>
</dbReference>
<dbReference type="Pfam" id="PF08238">
    <property type="entry name" value="Sel1"/>
    <property type="match status" value="7"/>
</dbReference>
<sequence>MSQENQEAIREWEIWMHNLIIEENIPFYQYSEFDNVNLISENVYKATFKISQKAVALKRISLNDKSKLSNLINDIERYRKLKTHESILKFYGISKLENTDDYMIVLKYANNGYLRQYLKPNFQKLDWNSKLNLAKQISNVLMYLHSNDIIHGRLNIKLNIFGLTKIMPESLSFLTNTIGPIQYIDPQYLEIFDTICKNKNSDIFSLGIVLWEISSGNPPFEMESSLNIDLLDNIVKGKREIIIPGTPSKYKEIYTDCWNHNRNSRPDISRVVKNLSEIIISETPFSPPHDATAEIVSIKLETPLSPPHDSTAEIASVKLETLQSQPRNVKDEIISIKFGKTKKQKKKPEVRSNHPSKDLSDEVNVPIKDLFETFIDLYKGQDQNMQSVMIKNYILKNNKNPVKVLNEMIRHPFHYWFTSLIGFFYLHGIGTVIDNEMAFEFFNLAANEIADMKNISFANSSSIRELYEINREIGIIYLANLYLDGLGVEKDINKAFQIYSKVADEGSLIALNKVANCHELGFGVEKNEKKAFELYLKSAEKGYLVAQYNVGYCYTNGKGISKDKAKGFEWYIKSALSENVLAMCNTGLCFDYGIGVSKDVKKAFSLYLKAAEKGYYLAQYNLGVCFSEGEGVKKNQEKAFEWYQKAAENDCIDSQYVIGECFYEGYGTKRDIVKAVYWLNKAKENGNKKKLEKGEFVEFEESSNEESEEELSEEREKCKKKEERR</sequence>
<gene>
    <name evidence="3" type="ORF">Glove_37g137</name>
</gene>
<evidence type="ECO:0000256" key="1">
    <source>
        <dbReference type="SAM" id="MobiDB-lite"/>
    </source>
</evidence>
<dbReference type="PROSITE" id="PS50011">
    <property type="entry name" value="PROTEIN_KINASE_DOM"/>
    <property type="match status" value="1"/>
</dbReference>
<dbReference type="OrthoDB" id="2425131at2759"/>
<dbReference type="InterPro" id="IPR000719">
    <property type="entry name" value="Prot_kinase_dom"/>
</dbReference>
<evidence type="ECO:0000313" key="4">
    <source>
        <dbReference type="Proteomes" id="UP000266861"/>
    </source>
</evidence>
<dbReference type="Gene3D" id="1.10.510.10">
    <property type="entry name" value="Transferase(Phosphotransferase) domain 1"/>
    <property type="match status" value="1"/>
</dbReference>
<dbReference type="PANTHER" id="PTHR43628:SF1">
    <property type="entry name" value="CHITIN SYNTHASE REGULATORY FACTOR 2-RELATED"/>
    <property type="match status" value="1"/>
</dbReference>
<feature type="region of interest" description="Disordered" evidence="1">
    <location>
        <begin position="697"/>
        <end position="725"/>
    </location>
</feature>
<comment type="caution">
    <text evidence="3">The sequence shown here is derived from an EMBL/GenBank/DDBJ whole genome shotgun (WGS) entry which is preliminary data.</text>
</comment>
<feature type="compositionally biased region" description="Acidic residues" evidence="1">
    <location>
        <begin position="697"/>
        <end position="713"/>
    </location>
</feature>
<dbReference type="Proteomes" id="UP000266861">
    <property type="component" value="Unassembled WGS sequence"/>
</dbReference>
<dbReference type="SUPFAM" id="SSF81901">
    <property type="entry name" value="HCP-like"/>
    <property type="match status" value="2"/>
</dbReference>
<protein>
    <recommendedName>
        <fullName evidence="2">Protein kinase domain-containing protein</fullName>
    </recommendedName>
</protein>
<dbReference type="InterPro" id="IPR001245">
    <property type="entry name" value="Ser-Thr/Tyr_kinase_cat_dom"/>
</dbReference>
<dbReference type="GO" id="GO:0005524">
    <property type="term" value="F:ATP binding"/>
    <property type="evidence" value="ECO:0007669"/>
    <property type="project" value="InterPro"/>
</dbReference>
<accession>A0A397JH48</accession>
<evidence type="ECO:0000259" key="2">
    <source>
        <dbReference type="PROSITE" id="PS50011"/>
    </source>
</evidence>
<dbReference type="EMBL" id="PQFF01000035">
    <property type="protein sequence ID" value="RHZ87361.1"/>
    <property type="molecule type" value="Genomic_DNA"/>
</dbReference>
<dbReference type="InterPro" id="IPR011009">
    <property type="entry name" value="Kinase-like_dom_sf"/>
</dbReference>
<dbReference type="AlphaFoldDB" id="A0A397JH48"/>
<name>A0A397JH48_9GLOM</name>
<dbReference type="InterPro" id="IPR052945">
    <property type="entry name" value="Mitotic_Regulator"/>
</dbReference>
<organism evidence="3 4">
    <name type="scientific">Diversispora epigaea</name>
    <dbReference type="NCBI Taxonomy" id="1348612"/>
    <lineage>
        <taxon>Eukaryota</taxon>
        <taxon>Fungi</taxon>
        <taxon>Fungi incertae sedis</taxon>
        <taxon>Mucoromycota</taxon>
        <taxon>Glomeromycotina</taxon>
        <taxon>Glomeromycetes</taxon>
        <taxon>Diversisporales</taxon>
        <taxon>Diversisporaceae</taxon>
        <taxon>Diversispora</taxon>
    </lineage>
</organism>
<dbReference type="InterPro" id="IPR011990">
    <property type="entry name" value="TPR-like_helical_dom_sf"/>
</dbReference>
<reference evidence="3 4" key="1">
    <citation type="submission" date="2018-08" db="EMBL/GenBank/DDBJ databases">
        <title>Genome and evolution of the arbuscular mycorrhizal fungus Diversispora epigaea (formerly Glomus versiforme) and its bacterial endosymbionts.</title>
        <authorList>
            <person name="Sun X."/>
            <person name="Fei Z."/>
            <person name="Harrison M."/>
        </authorList>
    </citation>
    <scope>NUCLEOTIDE SEQUENCE [LARGE SCALE GENOMIC DNA]</scope>
    <source>
        <strain evidence="3 4">IT104</strain>
    </source>
</reference>
<evidence type="ECO:0000313" key="3">
    <source>
        <dbReference type="EMBL" id="RHZ87361.1"/>
    </source>
</evidence>
<dbReference type="Pfam" id="PF07714">
    <property type="entry name" value="PK_Tyr_Ser-Thr"/>
    <property type="match status" value="1"/>
</dbReference>
<dbReference type="Gene3D" id="1.25.40.10">
    <property type="entry name" value="Tetratricopeptide repeat domain"/>
    <property type="match status" value="1"/>
</dbReference>
<dbReference type="SMART" id="SM00671">
    <property type="entry name" value="SEL1"/>
    <property type="match status" value="7"/>
</dbReference>
<dbReference type="PANTHER" id="PTHR43628">
    <property type="entry name" value="ACTIVATOR OF C KINASE PROTEIN 1-RELATED"/>
    <property type="match status" value="1"/>
</dbReference>
<dbReference type="InterPro" id="IPR006597">
    <property type="entry name" value="Sel1-like"/>
</dbReference>
<proteinExistence type="predicted"/>
<keyword evidence="4" id="KW-1185">Reference proteome</keyword>
<feature type="domain" description="Protein kinase" evidence="2">
    <location>
        <begin position="33"/>
        <end position="279"/>
    </location>
</feature>